<dbReference type="GO" id="GO:0031410">
    <property type="term" value="C:cytoplasmic vesicle"/>
    <property type="evidence" value="ECO:0007669"/>
    <property type="project" value="UniProtKB-KW"/>
</dbReference>
<evidence type="ECO:0000256" key="2">
    <source>
        <dbReference type="ARBA" id="ARBA00004644"/>
    </source>
</evidence>
<sequence>MTEIRAVTTPNLGSTSADCAADCCAAITTPVVRDAGWHRAARQARLLAWVSLVWMGAEGAIGLWQGFTVGSIALIGWASGSAVEGLASIIVVWRFTGAWTLSETAERRSQQAVAVSFWLLAPYVAIESVHDLLTGHRAEATVLGMVLAGSSLAVMPVLGYAKQRLGARLASGATAGEGIQNYLCAAQAGAVLLSLAVTASWAGGWAGGWWLDPVIGLVIAAWSIWEGIQAWRGEDCCQ</sequence>
<dbReference type="eggNOG" id="COG0053">
    <property type="taxonomic scope" value="Bacteria"/>
</dbReference>
<feature type="transmembrane region" description="Helical" evidence="11">
    <location>
        <begin position="112"/>
        <end position="130"/>
    </location>
</feature>
<dbReference type="InterPro" id="IPR027469">
    <property type="entry name" value="Cation_efflux_TMD_sf"/>
</dbReference>
<keyword evidence="6" id="KW-0862">Zinc</keyword>
<evidence type="ECO:0000256" key="11">
    <source>
        <dbReference type="SAM" id="Phobius"/>
    </source>
</evidence>
<dbReference type="Proteomes" id="UP000009159">
    <property type="component" value="Chromosome"/>
</dbReference>
<keyword evidence="8" id="KW-0770">Synapse</keyword>
<evidence type="ECO:0000256" key="6">
    <source>
        <dbReference type="ARBA" id="ARBA00022833"/>
    </source>
</evidence>
<protein>
    <submittedName>
        <fullName evidence="12">Conserved integral membrane protein</fullName>
    </submittedName>
</protein>
<evidence type="ECO:0000256" key="3">
    <source>
        <dbReference type="ARBA" id="ARBA00008731"/>
    </source>
</evidence>
<evidence type="ECO:0000256" key="9">
    <source>
        <dbReference type="ARBA" id="ARBA00023136"/>
    </source>
</evidence>
<feature type="transmembrane region" description="Helical" evidence="11">
    <location>
        <begin position="72"/>
        <end position="92"/>
    </location>
</feature>
<evidence type="ECO:0000313" key="13">
    <source>
        <dbReference type="Proteomes" id="UP000009159"/>
    </source>
</evidence>
<gene>
    <name evidence="12" type="ordered locus">Mvan_3635</name>
</gene>
<comment type="subcellular location">
    <subcellularLocation>
        <location evidence="2">Cytoplasmic vesicle</location>
        <location evidence="2">Secretory vesicle</location>
        <location evidence="2">Synaptic vesicle membrane</location>
        <topology evidence="2">Multi-pass membrane protein</topology>
    </subcellularLocation>
    <subcellularLocation>
        <location evidence="1">Early endosome membrane</location>
    </subcellularLocation>
</comment>
<proteinExistence type="inferred from homology"/>
<keyword evidence="4 11" id="KW-0812">Transmembrane</keyword>
<dbReference type="AlphaFoldDB" id="A1TB76"/>
<dbReference type="SUPFAM" id="SSF161111">
    <property type="entry name" value="Cation efflux protein transmembrane domain-like"/>
    <property type="match status" value="1"/>
</dbReference>
<dbReference type="STRING" id="350058.Mvan_3635"/>
<feature type="transmembrane region" description="Helical" evidence="11">
    <location>
        <begin position="46"/>
        <end position="66"/>
    </location>
</feature>
<evidence type="ECO:0000256" key="10">
    <source>
        <dbReference type="ARBA" id="ARBA00023329"/>
    </source>
</evidence>
<evidence type="ECO:0000256" key="5">
    <source>
        <dbReference type="ARBA" id="ARBA00022753"/>
    </source>
</evidence>
<keyword evidence="7 11" id="KW-1133">Transmembrane helix</keyword>
<organism evidence="12 13">
    <name type="scientific">Mycolicibacterium vanbaalenii (strain DSM 7251 / JCM 13017 / BCRC 16820 / KCTC 9966 / NRRL B-24157 / PYR-1)</name>
    <name type="common">Mycobacterium vanbaalenii</name>
    <dbReference type="NCBI Taxonomy" id="350058"/>
    <lineage>
        <taxon>Bacteria</taxon>
        <taxon>Bacillati</taxon>
        <taxon>Actinomycetota</taxon>
        <taxon>Actinomycetes</taxon>
        <taxon>Mycobacteriales</taxon>
        <taxon>Mycobacteriaceae</taxon>
        <taxon>Mycolicibacterium</taxon>
    </lineage>
</organism>
<accession>A1TB76</accession>
<evidence type="ECO:0000256" key="4">
    <source>
        <dbReference type="ARBA" id="ARBA00022692"/>
    </source>
</evidence>
<evidence type="ECO:0000256" key="8">
    <source>
        <dbReference type="ARBA" id="ARBA00023018"/>
    </source>
</evidence>
<reference evidence="12" key="1">
    <citation type="submission" date="2006-12" db="EMBL/GenBank/DDBJ databases">
        <title>Complete sequence of Mycobacterium vanbaalenii PYR-1.</title>
        <authorList>
            <consortium name="US DOE Joint Genome Institute"/>
            <person name="Copeland A."/>
            <person name="Lucas S."/>
            <person name="Lapidus A."/>
            <person name="Barry K."/>
            <person name="Detter J.C."/>
            <person name="Glavina del Rio T."/>
            <person name="Hammon N."/>
            <person name="Israni S."/>
            <person name="Dalin E."/>
            <person name="Tice H."/>
            <person name="Pitluck S."/>
            <person name="Singan V."/>
            <person name="Schmutz J."/>
            <person name="Larimer F."/>
            <person name="Land M."/>
            <person name="Hauser L."/>
            <person name="Kyrpides N."/>
            <person name="Anderson I.J."/>
            <person name="Miller C."/>
            <person name="Richardson P."/>
        </authorList>
    </citation>
    <scope>NUCLEOTIDE SEQUENCE [LARGE SCALE GENOMIC DNA]</scope>
    <source>
        <strain evidence="12">PYR-1</strain>
    </source>
</reference>
<dbReference type="PANTHER" id="PTHR31937:SF2">
    <property type="entry name" value="TRANSMEMBRANE PROTEIN 163"/>
    <property type="match status" value="1"/>
</dbReference>
<evidence type="ECO:0000256" key="1">
    <source>
        <dbReference type="ARBA" id="ARBA00004146"/>
    </source>
</evidence>
<keyword evidence="5" id="KW-0967">Endosome</keyword>
<keyword evidence="10" id="KW-0968">Cytoplasmic vesicle</keyword>
<dbReference type="PANTHER" id="PTHR31937">
    <property type="entry name" value="TRANSMEMBRANE PROTEIN 163"/>
    <property type="match status" value="1"/>
</dbReference>
<evidence type="ECO:0000313" key="12">
    <source>
        <dbReference type="EMBL" id="ABM14426.1"/>
    </source>
</evidence>
<dbReference type="KEGG" id="mva:Mvan_3635"/>
<dbReference type="InterPro" id="IPR026765">
    <property type="entry name" value="Tmem163"/>
</dbReference>
<dbReference type="EMBL" id="CP000511">
    <property type="protein sequence ID" value="ABM14426.1"/>
    <property type="molecule type" value="Genomic_DNA"/>
</dbReference>
<name>A1TB76_MYCVP</name>
<feature type="transmembrane region" description="Helical" evidence="11">
    <location>
        <begin position="208"/>
        <end position="225"/>
    </location>
</feature>
<comment type="similarity">
    <text evidence="3">Belongs to the TMEM163 family.</text>
</comment>
<dbReference type="HOGENOM" id="CLU_073293_1_0_11"/>
<feature type="transmembrane region" description="Helical" evidence="11">
    <location>
        <begin position="142"/>
        <end position="161"/>
    </location>
</feature>
<keyword evidence="9 11" id="KW-0472">Membrane</keyword>
<evidence type="ECO:0000256" key="7">
    <source>
        <dbReference type="ARBA" id="ARBA00022989"/>
    </source>
</evidence>
<dbReference type="Gene3D" id="1.20.1510.10">
    <property type="entry name" value="Cation efflux protein transmembrane domain"/>
    <property type="match status" value="1"/>
</dbReference>
<feature type="transmembrane region" description="Helical" evidence="11">
    <location>
        <begin position="182"/>
        <end position="202"/>
    </location>
</feature>
<dbReference type="RefSeq" id="WP_011780827.1">
    <property type="nucleotide sequence ID" value="NC_008726.1"/>
</dbReference>
<keyword evidence="13" id="KW-1185">Reference proteome</keyword>
<dbReference type="GO" id="GO:0016020">
    <property type="term" value="C:membrane"/>
    <property type="evidence" value="ECO:0007669"/>
    <property type="project" value="TreeGrafter"/>
</dbReference>